<sequence>MANSCFDSDIGYIIRSMKQSKGGAYDYWENRAAGEGYERGARLGGSPPIRTPGSKASALLATSKSREKPTFLGVGFFI</sequence>
<reference evidence="2" key="1">
    <citation type="journal article" date="2019" name="Int. J. Syst. Evol. Microbiol.">
        <title>The Global Catalogue of Microorganisms (GCM) 10K type strain sequencing project: providing services to taxonomists for standard genome sequencing and annotation.</title>
        <authorList>
            <consortium name="The Broad Institute Genomics Platform"/>
            <consortium name="The Broad Institute Genome Sequencing Center for Infectious Disease"/>
            <person name="Wu L."/>
            <person name="Ma J."/>
        </authorList>
    </citation>
    <scope>NUCLEOTIDE SEQUENCE [LARGE SCALE GENOMIC DNA]</scope>
    <source>
        <strain evidence="2">NBRC 110140</strain>
    </source>
</reference>
<organism evidence="1 2">
    <name type="scientific">Amylibacter marinus</name>
    <dbReference type="NCBI Taxonomy" id="1475483"/>
    <lineage>
        <taxon>Bacteria</taxon>
        <taxon>Pseudomonadati</taxon>
        <taxon>Pseudomonadota</taxon>
        <taxon>Alphaproteobacteria</taxon>
        <taxon>Rhodobacterales</taxon>
        <taxon>Paracoccaceae</taxon>
        <taxon>Amylibacter</taxon>
    </lineage>
</organism>
<dbReference type="Proteomes" id="UP001156694">
    <property type="component" value="Unassembled WGS sequence"/>
</dbReference>
<evidence type="ECO:0000313" key="2">
    <source>
        <dbReference type="Proteomes" id="UP001156694"/>
    </source>
</evidence>
<accession>A0ABQ5VWA4</accession>
<name>A0ABQ5VWA4_9RHOB</name>
<dbReference type="EMBL" id="BSNN01000004">
    <property type="protein sequence ID" value="GLQ35723.1"/>
    <property type="molecule type" value="Genomic_DNA"/>
</dbReference>
<comment type="caution">
    <text evidence="1">The sequence shown here is derived from an EMBL/GenBank/DDBJ whole genome shotgun (WGS) entry which is preliminary data.</text>
</comment>
<evidence type="ECO:0000313" key="1">
    <source>
        <dbReference type="EMBL" id="GLQ35723.1"/>
    </source>
</evidence>
<keyword evidence="2" id="KW-1185">Reference proteome</keyword>
<proteinExistence type="predicted"/>
<protein>
    <submittedName>
        <fullName evidence="1">Uncharacterized protein</fullName>
    </submittedName>
</protein>
<gene>
    <name evidence="1" type="ORF">GCM10007939_20060</name>
</gene>